<feature type="domain" description="Teneurin-like YD-shell" evidence="2">
    <location>
        <begin position="6"/>
        <end position="134"/>
    </location>
</feature>
<evidence type="ECO:0000256" key="1">
    <source>
        <dbReference type="ARBA" id="ARBA00022737"/>
    </source>
</evidence>
<name>A0ABT6H7J5_9BACI</name>
<sequence length="134" mass="14895">MKTQSIQHGAYTNTANYEYNALNQNTKVIDQGTSYDFDYDEFGNVGLSIAGNGTGATFQYDPAQQLEALSIATANATPILTERYEYDANGNRTKITRRVGSSATEEEVRYTYDTINQLTSETLPGNIVKTYTYD</sequence>
<organism evidence="3 4">
    <name type="scientific">Ectobacillus antri</name>
    <dbReference type="NCBI Taxonomy" id="2486280"/>
    <lineage>
        <taxon>Bacteria</taxon>
        <taxon>Bacillati</taxon>
        <taxon>Bacillota</taxon>
        <taxon>Bacilli</taxon>
        <taxon>Bacillales</taxon>
        <taxon>Bacillaceae</taxon>
        <taxon>Ectobacillus</taxon>
    </lineage>
</organism>
<evidence type="ECO:0000313" key="3">
    <source>
        <dbReference type="EMBL" id="MDG5755310.1"/>
    </source>
</evidence>
<proteinExistence type="predicted"/>
<protein>
    <recommendedName>
        <fullName evidence="2">Teneurin-like YD-shell domain-containing protein</fullName>
    </recommendedName>
</protein>
<dbReference type="NCBIfam" id="TIGR01643">
    <property type="entry name" value="YD_repeat_2x"/>
    <property type="match status" value="1"/>
</dbReference>
<dbReference type="InterPro" id="IPR056823">
    <property type="entry name" value="TEN-like_YD-shell"/>
</dbReference>
<reference evidence="3 4" key="1">
    <citation type="submission" date="2023-04" db="EMBL/GenBank/DDBJ databases">
        <title>Ectobacillus antri isolated from activated sludge.</title>
        <authorList>
            <person name="Yan P."/>
            <person name="Liu X."/>
        </authorList>
    </citation>
    <scope>NUCLEOTIDE SEQUENCE [LARGE SCALE GENOMIC DNA]</scope>
    <source>
        <strain evidence="3 4">C18H</strain>
    </source>
</reference>
<dbReference type="RefSeq" id="WP_247083296.1">
    <property type="nucleotide sequence ID" value="NZ_JARRRY010000022.1"/>
</dbReference>
<dbReference type="InterPro" id="IPR006530">
    <property type="entry name" value="YD"/>
</dbReference>
<dbReference type="Pfam" id="PF25023">
    <property type="entry name" value="TEN_YD-shell"/>
    <property type="match status" value="1"/>
</dbReference>
<evidence type="ECO:0000259" key="2">
    <source>
        <dbReference type="Pfam" id="PF25023"/>
    </source>
</evidence>
<keyword evidence="4" id="KW-1185">Reference proteome</keyword>
<dbReference type="Proteomes" id="UP001218246">
    <property type="component" value="Unassembled WGS sequence"/>
</dbReference>
<evidence type="ECO:0000313" key="4">
    <source>
        <dbReference type="Proteomes" id="UP001218246"/>
    </source>
</evidence>
<accession>A0ABT6H7J5</accession>
<gene>
    <name evidence="3" type="ORF">P6P90_15520</name>
</gene>
<dbReference type="EMBL" id="JARULN010000024">
    <property type="protein sequence ID" value="MDG5755310.1"/>
    <property type="molecule type" value="Genomic_DNA"/>
</dbReference>
<dbReference type="Gene3D" id="2.180.10.10">
    <property type="entry name" value="RHS repeat-associated core"/>
    <property type="match status" value="1"/>
</dbReference>
<comment type="caution">
    <text evidence="3">The sequence shown here is derived from an EMBL/GenBank/DDBJ whole genome shotgun (WGS) entry which is preliminary data.</text>
</comment>
<keyword evidence="1" id="KW-0677">Repeat</keyword>